<dbReference type="PROSITE" id="PS50011">
    <property type="entry name" value="PROTEIN_KINASE_DOM"/>
    <property type="match status" value="1"/>
</dbReference>
<evidence type="ECO:0000313" key="10">
    <source>
        <dbReference type="Proteomes" id="UP001497512"/>
    </source>
</evidence>
<keyword evidence="10" id="KW-1185">Reference proteome</keyword>
<dbReference type="Pfam" id="PF00560">
    <property type="entry name" value="LRR_1"/>
    <property type="match status" value="9"/>
</dbReference>
<dbReference type="InterPro" id="IPR011009">
    <property type="entry name" value="Kinase-like_dom_sf"/>
</dbReference>
<dbReference type="PANTHER" id="PTHR48007:SF76">
    <property type="entry name" value="OS03G0145102 PROTEIN"/>
    <property type="match status" value="1"/>
</dbReference>
<evidence type="ECO:0000256" key="4">
    <source>
        <dbReference type="ARBA" id="ARBA00022737"/>
    </source>
</evidence>
<dbReference type="Gene3D" id="1.10.510.10">
    <property type="entry name" value="Transferase(Phosphotransferase) domain 1"/>
    <property type="match status" value="1"/>
</dbReference>
<evidence type="ECO:0000259" key="8">
    <source>
        <dbReference type="PROSITE" id="PS50011"/>
    </source>
</evidence>
<dbReference type="SMART" id="SM00369">
    <property type="entry name" value="LRR_TYP"/>
    <property type="match status" value="8"/>
</dbReference>
<dbReference type="InterPro" id="IPR003591">
    <property type="entry name" value="Leu-rich_rpt_typical-subtyp"/>
</dbReference>
<dbReference type="SUPFAM" id="SSF52058">
    <property type="entry name" value="L domain-like"/>
    <property type="match status" value="2"/>
</dbReference>
<evidence type="ECO:0000256" key="3">
    <source>
        <dbReference type="ARBA" id="ARBA00022692"/>
    </source>
</evidence>
<dbReference type="EMBL" id="OZ019896">
    <property type="protein sequence ID" value="CAK9222764.1"/>
    <property type="molecule type" value="Genomic_DNA"/>
</dbReference>
<dbReference type="Proteomes" id="UP001497512">
    <property type="component" value="Chromosome 4"/>
</dbReference>
<dbReference type="InterPro" id="IPR013210">
    <property type="entry name" value="LRR_N_plant-typ"/>
</dbReference>
<evidence type="ECO:0000256" key="5">
    <source>
        <dbReference type="ARBA" id="ARBA00022989"/>
    </source>
</evidence>
<organism evidence="9 10">
    <name type="scientific">Sphagnum troendelagicum</name>
    <dbReference type="NCBI Taxonomy" id="128251"/>
    <lineage>
        <taxon>Eukaryota</taxon>
        <taxon>Viridiplantae</taxon>
        <taxon>Streptophyta</taxon>
        <taxon>Embryophyta</taxon>
        <taxon>Bryophyta</taxon>
        <taxon>Sphagnophytina</taxon>
        <taxon>Sphagnopsida</taxon>
        <taxon>Sphagnales</taxon>
        <taxon>Sphagnaceae</taxon>
        <taxon>Sphagnum</taxon>
    </lineage>
</organism>
<gene>
    <name evidence="9" type="ORF">CSSPTR1EN2_LOCUS16383</name>
</gene>
<feature type="transmembrane region" description="Helical" evidence="7">
    <location>
        <begin position="580"/>
        <end position="608"/>
    </location>
</feature>
<reference evidence="9" key="1">
    <citation type="submission" date="2024-02" db="EMBL/GenBank/DDBJ databases">
        <authorList>
            <consortium name="ELIXIR-Norway"/>
            <consortium name="Elixir Norway"/>
        </authorList>
    </citation>
    <scope>NUCLEOTIDE SEQUENCE</scope>
</reference>
<evidence type="ECO:0000256" key="6">
    <source>
        <dbReference type="ARBA" id="ARBA00023136"/>
    </source>
</evidence>
<dbReference type="Pfam" id="PF13855">
    <property type="entry name" value="LRR_8"/>
    <property type="match status" value="1"/>
</dbReference>
<dbReference type="Pfam" id="PF00069">
    <property type="entry name" value="Pkinase"/>
    <property type="match status" value="1"/>
</dbReference>
<evidence type="ECO:0000256" key="1">
    <source>
        <dbReference type="ARBA" id="ARBA00004370"/>
    </source>
</evidence>
<dbReference type="InterPro" id="IPR001611">
    <property type="entry name" value="Leu-rich_rpt"/>
</dbReference>
<feature type="domain" description="Protein kinase" evidence="8">
    <location>
        <begin position="662"/>
        <end position="936"/>
    </location>
</feature>
<evidence type="ECO:0000313" key="9">
    <source>
        <dbReference type="EMBL" id="CAK9222764.1"/>
    </source>
</evidence>
<dbReference type="SUPFAM" id="SSF56112">
    <property type="entry name" value="Protein kinase-like (PK-like)"/>
    <property type="match status" value="1"/>
</dbReference>
<name>A0ABP0UJ38_9BRYO</name>
<keyword evidence="4" id="KW-0677">Repeat</keyword>
<dbReference type="Gene3D" id="3.80.10.10">
    <property type="entry name" value="Ribonuclease Inhibitor"/>
    <property type="match status" value="3"/>
</dbReference>
<evidence type="ECO:0000256" key="2">
    <source>
        <dbReference type="ARBA" id="ARBA00022614"/>
    </source>
</evidence>
<proteinExistence type="predicted"/>
<accession>A0ABP0UJ38</accession>
<dbReference type="Pfam" id="PF08263">
    <property type="entry name" value="LRRNT_2"/>
    <property type="match status" value="1"/>
</dbReference>
<keyword evidence="6 7" id="KW-0472">Membrane</keyword>
<protein>
    <recommendedName>
        <fullName evidence="8">Protein kinase domain-containing protein</fullName>
    </recommendedName>
</protein>
<dbReference type="InterPro" id="IPR046959">
    <property type="entry name" value="PRK1-6/SRF4-like"/>
</dbReference>
<dbReference type="InterPro" id="IPR000719">
    <property type="entry name" value="Prot_kinase_dom"/>
</dbReference>
<comment type="subcellular location">
    <subcellularLocation>
        <location evidence="1">Membrane</location>
    </subcellularLocation>
</comment>
<dbReference type="PROSITE" id="PS51450">
    <property type="entry name" value="LRR"/>
    <property type="match status" value="1"/>
</dbReference>
<keyword evidence="5 7" id="KW-1133">Transmembrane helix</keyword>
<dbReference type="PANTHER" id="PTHR48007">
    <property type="entry name" value="LEUCINE-RICH REPEAT RECEPTOR-LIKE PROTEIN KINASE PXC1"/>
    <property type="match status" value="1"/>
</dbReference>
<keyword evidence="3 7" id="KW-0812">Transmembrane</keyword>
<sequence length="973" mass="106280">MTTLLVLGVSSRHVFSIQKMELHRHLLQCLLSTILICIILVASLVLDETLVVALVNDEGWALLAFKGGVNDPLGVLKSWNASDQSPCHWYGITCDLQSKVKQINLQNTKLAGPISPEFRHLQNLRSIVLSRNNLSGPVPWTELSEIGTLLWKLDLSHNALSGGLPLSFSNLTGLGILDLSANNLSGTIPDFLFYGFRHARVISLAANMFTGYLPTSLGSCMKLTSLNVSSNNFQGFIPSILGRLMLLENMSLQRNNFSGLIPGSFGSLLSLRVLNMGYNQLSGSLPLQLSQLSYLEELFLSNNILSGEVPADIVYLPSLQTLDLSFNVLTGQLPFYGGNCMLLQNVNLAGNNFQGAIPTALNTCSYLTSVNLSSNQLSSFLPPEIGQLRDLMSLDVSSNNLGGRIPVEIGGLSGLVLLRLANNLIDGVIPPQIGHLGALEVLDLSDLKLQGSIPSALRSCTSLITLNLSNNNLSGSIPSILGQLKCLQELALQYNAFIGSIPSSLGNLKQLTYFNVSYNYLSGTIPQITGLRQFNADSYIGNPGLCGIPLEILCVRVPKTVFHPNTSTTLPVINKDHKQVFLSATAIFAITAAGALAIAVIVIALLHLRGCNQQHKRKQELLLVENDIGSPNTSPIVGKLVLFDDILPARYQDWEAVTKALLDKECVVGRGSIGTVYKARLHGGLTIAVKVLNQKSLDQIKDLEELETEMNSLGHMRHHNLVAFQGYYWSSKLKLMLCDYIPNGTLFYHLHGQPTTLTWLRRHRIALGIAQGLAYLHHAFRVPVMHFKLTSTNVLLDTNFEPKISDYGLGKFLSRHSSYTSSRRFHTALGYAAPEVVCQGLRPSEKCDVYSFGVVLLELVTGREPVEGNGGNSTVLGEFVRSRLEHGRLSSCIDPKLSFYPESEIGQVLKLAIICTSKVPATRPSMSDAVQVLESMKPAGSVPLDVPKPMARTMSTTIMHLNHSNVWPRHIHH</sequence>
<dbReference type="InterPro" id="IPR032675">
    <property type="entry name" value="LRR_dom_sf"/>
</dbReference>
<evidence type="ECO:0000256" key="7">
    <source>
        <dbReference type="SAM" id="Phobius"/>
    </source>
</evidence>
<keyword evidence="2" id="KW-0433">Leucine-rich repeat</keyword>
<dbReference type="Gene3D" id="3.30.200.20">
    <property type="entry name" value="Phosphorylase Kinase, domain 1"/>
    <property type="match status" value="1"/>
</dbReference>